<dbReference type="EMBL" id="CAJOBA010044348">
    <property type="protein sequence ID" value="CAF4162572.1"/>
    <property type="molecule type" value="Genomic_DNA"/>
</dbReference>
<protein>
    <submittedName>
        <fullName evidence="3">Uncharacterized protein</fullName>
    </submittedName>
</protein>
<feature type="region of interest" description="Disordered" evidence="1">
    <location>
        <begin position="66"/>
        <end position="142"/>
    </location>
</feature>
<evidence type="ECO:0000313" key="4">
    <source>
        <dbReference type="Proteomes" id="UP000682733"/>
    </source>
</evidence>
<dbReference type="Proteomes" id="UP000677228">
    <property type="component" value="Unassembled WGS sequence"/>
</dbReference>
<organism evidence="3 4">
    <name type="scientific">Didymodactylos carnosus</name>
    <dbReference type="NCBI Taxonomy" id="1234261"/>
    <lineage>
        <taxon>Eukaryota</taxon>
        <taxon>Metazoa</taxon>
        <taxon>Spiralia</taxon>
        <taxon>Gnathifera</taxon>
        <taxon>Rotifera</taxon>
        <taxon>Eurotatoria</taxon>
        <taxon>Bdelloidea</taxon>
        <taxon>Philodinida</taxon>
        <taxon>Philodinidae</taxon>
        <taxon>Didymodactylos</taxon>
    </lineage>
</organism>
<dbReference type="AlphaFoldDB" id="A0A8S2RID5"/>
<evidence type="ECO:0000256" key="1">
    <source>
        <dbReference type="SAM" id="MobiDB-lite"/>
    </source>
</evidence>
<reference evidence="3" key="1">
    <citation type="submission" date="2021-02" db="EMBL/GenBank/DDBJ databases">
        <authorList>
            <person name="Nowell W R."/>
        </authorList>
    </citation>
    <scope>NUCLEOTIDE SEQUENCE</scope>
</reference>
<evidence type="ECO:0000313" key="2">
    <source>
        <dbReference type="EMBL" id="CAF1352200.1"/>
    </source>
</evidence>
<accession>A0A8S2RID5</accession>
<gene>
    <name evidence="2" type="ORF">OVA965_LOCUS30849</name>
    <name evidence="3" type="ORF">TMI583_LOCUS31656</name>
</gene>
<feature type="compositionally biased region" description="Polar residues" evidence="1">
    <location>
        <begin position="94"/>
        <end position="103"/>
    </location>
</feature>
<sequence length="170" mass="19011">MFENGYEVKIGVEYALTALKNESKEKYEKRSKKPRYRSIKPLAVTTLTSTTTTALPFSQCQILKEKLDKENQRKKQQQSSKASTNQIPKIPLKNVSTNAQIPSTMTTTMDGSGGVIKPNKITEKLAPKSPTDDPDGNVDRSLKQLRIVSSTQSSFKVIPRPINIQQQSKQ</sequence>
<name>A0A8S2RID5_9BILA</name>
<comment type="caution">
    <text evidence="3">The sequence shown here is derived from an EMBL/GenBank/DDBJ whole genome shotgun (WGS) entry which is preliminary data.</text>
</comment>
<dbReference type="Proteomes" id="UP000682733">
    <property type="component" value="Unassembled WGS sequence"/>
</dbReference>
<evidence type="ECO:0000313" key="3">
    <source>
        <dbReference type="EMBL" id="CAF4162572.1"/>
    </source>
</evidence>
<dbReference type="EMBL" id="CAJNOK010022711">
    <property type="protein sequence ID" value="CAF1352200.1"/>
    <property type="molecule type" value="Genomic_DNA"/>
</dbReference>
<proteinExistence type="predicted"/>